<gene>
    <name evidence="2" type="ORF">CLUP02_17468</name>
</gene>
<dbReference type="AlphaFoldDB" id="A0A9Q8SET7"/>
<keyword evidence="3" id="KW-1185">Reference proteome</keyword>
<feature type="region of interest" description="Disordered" evidence="1">
    <location>
        <begin position="329"/>
        <end position="353"/>
    </location>
</feature>
<sequence>MAASWSTCTNNLGKNAPDQLYELTVNWTVRWWKLKVGLSPGADPEYRPHSSVTPKAGCRGNIPRDRVRTISLYPKCDDIDETSDSGSSRRKACSRSKVPQVGQLCPLPKGSFRTDAFSSEHPPFRKRRGKGTKSWNGQDDSLALGDYRLAVGHPIPFPSFPELEASKHPTPKALTPELHVSKELPALSGIIDLLDSLAVFVSQSACFRITHWMHARLASRCTHVAPVGAVSRKSSSLGTLAVLHTSYYSKTISPFCPNMHFIRRPQDIPSLLTSSILFTSPVTLRRYSSSIPSPSAQLLTAITSSNLCLLRNPVPRIRVAGRAGINLPHRQGLGSASNPTPAKLQTPTAQSHPLTPEIRYRTARRQPACPACRVSRFPPPCLRQSTVPLPTRYPSPPVPDQHTTHSHCLYVSLPSLPIRSSNISLSLSLDRTAKPIPRHSFLTSNSPLLGFPSPVSAVPVPFGTSDIFPVLPQQKHFPPVTMQPKAAMPVPQIRPAMYVFSPFLAHTLPPSLLPKSRRHFPPTSSRHRGLIVVTAAVTAVAVSFRYTALSRRTNDQNQCSSNPYYVSVDRSGGGI</sequence>
<dbReference type="EMBL" id="CP019472">
    <property type="protein sequence ID" value="UQC75959.1"/>
    <property type="molecule type" value="Genomic_DNA"/>
</dbReference>
<proteinExistence type="predicted"/>
<organism evidence="2 3">
    <name type="scientific">Colletotrichum lupini</name>
    <dbReference type="NCBI Taxonomy" id="145971"/>
    <lineage>
        <taxon>Eukaryota</taxon>
        <taxon>Fungi</taxon>
        <taxon>Dikarya</taxon>
        <taxon>Ascomycota</taxon>
        <taxon>Pezizomycotina</taxon>
        <taxon>Sordariomycetes</taxon>
        <taxon>Hypocreomycetidae</taxon>
        <taxon>Glomerellales</taxon>
        <taxon>Glomerellaceae</taxon>
        <taxon>Colletotrichum</taxon>
        <taxon>Colletotrichum acutatum species complex</taxon>
    </lineage>
</organism>
<name>A0A9Q8SET7_9PEZI</name>
<reference evidence="2" key="1">
    <citation type="journal article" date="2021" name="Mol. Plant Microbe Interact.">
        <title>Complete Genome Sequence of the Plant-Pathogenic Fungus Colletotrichum lupini.</title>
        <authorList>
            <person name="Baroncelli R."/>
            <person name="Pensec F."/>
            <person name="Da Lio D."/>
            <person name="Boufleur T."/>
            <person name="Vicente I."/>
            <person name="Sarrocco S."/>
            <person name="Picot A."/>
            <person name="Baraldi E."/>
            <person name="Sukno S."/>
            <person name="Thon M."/>
            <person name="Le Floch G."/>
        </authorList>
    </citation>
    <scope>NUCLEOTIDE SEQUENCE</scope>
    <source>
        <strain evidence="2">IMI 504893</strain>
    </source>
</reference>
<dbReference type="RefSeq" id="XP_049137602.1">
    <property type="nucleotide sequence ID" value="XM_049296378.1"/>
</dbReference>
<dbReference type="GeneID" id="73351388"/>
<accession>A0A9Q8SET7</accession>
<evidence type="ECO:0000313" key="2">
    <source>
        <dbReference type="EMBL" id="UQC75959.1"/>
    </source>
</evidence>
<evidence type="ECO:0000256" key="1">
    <source>
        <dbReference type="SAM" id="MobiDB-lite"/>
    </source>
</evidence>
<protein>
    <submittedName>
        <fullName evidence="2">Uncharacterized protein</fullName>
    </submittedName>
</protein>
<dbReference type="KEGG" id="clup:CLUP02_17468"/>
<evidence type="ECO:0000313" key="3">
    <source>
        <dbReference type="Proteomes" id="UP000830671"/>
    </source>
</evidence>
<feature type="compositionally biased region" description="Polar residues" evidence="1">
    <location>
        <begin position="334"/>
        <end position="353"/>
    </location>
</feature>
<dbReference type="Proteomes" id="UP000830671">
    <property type="component" value="Chromosome 10"/>
</dbReference>
<feature type="region of interest" description="Disordered" evidence="1">
    <location>
        <begin position="116"/>
        <end position="138"/>
    </location>
</feature>